<dbReference type="AlphaFoldDB" id="A0A0H5DRE2"/>
<dbReference type="OrthoDB" id="5468577at2"/>
<dbReference type="Proteomes" id="UP000220251">
    <property type="component" value="Unassembled WGS sequence"/>
</dbReference>
<evidence type="ECO:0000313" key="1">
    <source>
        <dbReference type="EMBL" id="CRX39261.1"/>
    </source>
</evidence>
<dbReference type="EMBL" id="CWGJ01000026">
    <property type="protein sequence ID" value="CRX39261.1"/>
    <property type="molecule type" value="Genomic_DNA"/>
</dbReference>
<dbReference type="RefSeq" id="WP_098039125.1">
    <property type="nucleotide sequence ID" value="NZ_CWGJ01000026.1"/>
</dbReference>
<keyword evidence="2" id="KW-1185">Reference proteome</keyword>
<reference evidence="2" key="1">
    <citation type="submission" date="2015-06" db="EMBL/GenBank/DDBJ databases">
        <authorList>
            <person name="Bertelli C."/>
        </authorList>
    </citation>
    <scope>NUCLEOTIDE SEQUENCE [LARGE SCALE GENOMIC DNA]</scope>
    <source>
        <strain evidence="2">CRIB-30</strain>
    </source>
</reference>
<protein>
    <submittedName>
        <fullName evidence="1">Uncharacterized protein</fullName>
    </submittedName>
</protein>
<proteinExistence type="predicted"/>
<evidence type="ECO:0000313" key="2">
    <source>
        <dbReference type="Proteomes" id="UP000220251"/>
    </source>
</evidence>
<name>A0A0H5DRE2_9BACT</name>
<organism evidence="1 2">
    <name type="scientific">Estrella lausannensis</name>
    <dbReference type="NCBI Taxonomy" id="483423"/>
    <lineage>
        <taxon>Bacteria</taxon>
        <taxon>Pseudomonadati</taxon>
        <taxon>Chlamydiota</taxon>
        <taxon>Chlamydiia</taxon>
        <taxon>Parachlamydiales</taxon>
        <taxon>Candidatus Criblamydiaceae</taxon>
        <taxon>Estrella</taxon>
    </lineage>
</organism>
<gene>
    <name evidence="1" type="ORF">ELAC_1937</name>
</gene>
<accession>A0A0H5DRE2</accession>
<sequence>MHSLGSYFSYSAGDRLSNNIQEIINFPADDNNAQIKASSQGVLGRADGKKGNWAVNWVSTKAGYATELPGTVQAIDETFNAVIDEYKQNFENLRREGPTTKTITALKDCFQKELSMIEGLKNICNVYHQRYDLPKESAESKTLASSVYSSLFQVDASKKQEGLHLLDDTAHKWGSVIAQHGEEFSQLVQYYKEQQEAQSGSFDLSASVISPKAFQQFSKQEATGRLDAFLATWSHHIDPTEAREMIDQGQELMGYILKGVVTNPAETPMGSEKAVTSLMWYLMKLAIDKKQGHDQGSFGIEDPQGRLYQFLLKAEGCGDRESSHYVGRSEATTGISTLVMKSSRHKGIDVVSGKLPADKRHLLFAQVDANTPPLHGDASSSAKEKILFIKLEDFSPFMTTAYGYDFAMHGAELAIAQYNKAFLPGSDDLPEMAKERVPAATVREFIAQVRNLDHVNLSEINQKMTARGFAGEPEKAAKLYGIAYMTAFMQEAGNLAILPIEFDPSKFFASLPNLDHMDRRTGREVYLTADELI</sequence>